<protein>
    <submittedName>
        <fullName evidence="1">Uncharacterized protein</fullName>
    </submittedName>
</protein>
<proteinExistence type="predicted"/>
<evidence type="ECO:0000313" key="2">
    <source>
        <dbReference type="Proteomes" id="UP001274896"/>
    </source>
</evidence>
<organism evidence="1 2">
    <name type="scientific">Hemibagrus guttatus</name>
    <dbReference type="NCBI Taxonomy" id="175788"/>
    <lineage>
        <taxon>Eukaryota</taxon>
        <taxon>Metazoa</taxon>
        <taxon>Chordata</taxon>
        <taxon>Craniata</taxon>
        <taxon>Vertebrata</taxon>
        <taxon>Euteleostomi</taxon>
        <taxon>Actinopterygii</taxon>
        <taxon>Neopterygii</taxon>
        <taxon>Teleostei</taxon>
        <taxon>Ostariophysi</taxon>
        <taxon>Siluriformes</taxon>
        <taxon>Bagridae</taxon>
        <taxon>Hemibagrus</taxon>
    </lineage>
</organism>
<dbReference type="AlphaFoldDB" id="A0AAE0UNW1"/>
<accession>A0AAE0UNW1</accession>
<reference evidence="1" key="1">
    <citation type="submission" date="2023-06" db="EMBL/GenBank/DDBJ databases">
        <title>Male Hemibagrus guttatus genome.</title>
        <authorList>
            <person name="Bian C."/>
        </authorList>
    </citation>
    <scope>NUCLEOTIDE SEQUENCE</scope>
    <source>
        <strain evidence="1">Male_cb2023</strain>
        <tissue evidence="1">Muscle</tissue>
    </source>
</reference>
<name>A0AAE0UNW1_9TELE</name>
<sequence>MQFIQMPCQTISEVRMLGPMKAVTFHWGSAVTAIAITQPVTAQVKLISCIPVFTMMLLSLYHPSGHNRDDTFSPAAGPDRATCSILLHFLLQVTLTLLPCLPSRKLLQKI</sequence>
<dbReference type="EMBL" id="JAUCMX010000024">
    <property type="protein sequence ID" value="KAK3512133.1"/>
    <property type="molecule type" value="Genomic_DNA"/>
</dbReference>
<dbReference type="Proteomes" id="UP001274896">
    <property type="component" value="Unassembled WGS sequence"/>
</dbReference>
<keyword evidence="2" id="KW-1185">Reference proteome</keyword>
<evidence type="ECO:0000313" key="1">
    <source>
        <dbReference type="EMBL" id="KAK3512133.1"/>
    </source>
</evidence>
<gene>
    <name evidence="1" type="ORF">QTP70_031250</name>
</gene>
<comment type="caution">
    <text evidence="1">The sequence shown here is derived from an EMBL/GenBank/DDBJ whole genome shotgun (WGS) entry which is preliminary data.</text>
</comment>